<protein>
    <submittedName>
        <fullName evidence="1">Uncharacterized protein</fullName>
    </submittedName>
</protein>
<evidence type="ECO:0000313" key="2">
    <source>
        <dbReference type="Proteomes" id="UP001163603"/>
    </source>
</evidence>
<reference evidence="2" key="1">
    <citation type="journal article" date="2023" name="G3 (Bethesda)">
        <title>Genome assembly and association tests identify interacting loci associated with vigor, precocity, and sex in interspecific pistachio rootstocks.</title>
        <authorList>
            <person name="Palmer W."/>
            <person name="Jacygrad E."/>
            <person name="Sagayaradj S."/>
            <person name="Cavanaugh K."/>
            <person name="Han R."/>
            <person name="Bertier L."/>
            <person name="Beede B."/>
            <person name="Kafkas S."/>
            <person name="Golino D."/>
            <person name="Preece J."/>
            <person name="Michelmore R."/>
        </authorList>
    </citation>
    <scope>NUCLEOTIDE SEQUENCE [LARGE SCALE GENOMIC DNA]</scope>
</reference>
<name>A0ACC0XBX8_9ROSI</name>
<dbReference type="Proteomes" id="UP001163603">
    <property type="component" value="Chromosome 13"/>
</dbReference>
<proteinExistence type="predicted"/>
<gene>
    <name evidence="1" type="ORF">Pint_21897</name>
</gene>
<keyword evidence="2" id="KW-1185">Reference proteome</keyword>
<evidence type="ECO:0000313" key="1">
    <source>
        <dbReference type="EMBL" id="KAJ0014187.1"/>
    </source>
</evidence>
<comment type="caution">
    <text evidence="1">The sequence shown here is derived from an EMBL/GenBank/DDBJ whole genome shotgun (WGS) entry which is preliminary data.</text>
</comment>
<organism evidence="1 2">
    <name type="scientific">Pistacia integerrima</name>
    <dbReference type="NCBI Taxonomy" id="434235"/>
    <lineage>
        <taxon>Eukaryota</taxon>
        <taxon>Viridiplantae</taxon>
        <taxon>Streptophyta</taxon>
        <taxon>Embryophyta</taxon>
        <taxon>Tracheophyta</taxon>
        <taxon>Spermatophyta</taxon>
        <taxon>Magnoliopsida</taxon>
        <taxon>eudicotyledons</taxon>
        <taxon>Gunneridae</taxon>
        <taxon>Pentapetalae</taxon>
        <taxon>rosids</taxon>
        <taxon>malvids</taxon>
        <taxon>Sapindales</taxon>
        <taxon>Anacardiaceae</taxon>
        <taxon>Pistacia</taxon>
    </lineage>
</organism>
<accession>A0ACC0XBX8</accession>
<sequence length="86" mass="10055">MHWPREKFPKQYGVRAVVSNFELRIEGTGFRFYPYHCAPFASDLKGLGQLKISFELGQPLNHSINYWEFSLLQGFTLIIMHPLLLI</sequence>
<dbReference type="EMBL" id="CM047748">
    <property type="protein sequence ID" value="KAJ0014187.1"/>
    <property type="molecule type" value="Genomic_DNA"/>
</dbReference>